<name>A0A243RXZ0_9ACTN</name>
<accession>A0A243RXZ0</accession>
<protein>
    <recommendedName>
        <fullName evidence="4">Helix-turn-helix domain-containing protein</fullName>
    </recommendedName>
</protein>
<comment type="caution">
    <text evidence="2">The sequence shown here is derived from an EMBL/GenBank/DDBJ whole genome shotgun (WGS) entry which is preliminary data.</text>
</comment>
<evidence type="ECO:0000256" key="1">
    <source>
        <dbReference type="SAM" id="MobiDB-lite"/>
    </source>
</evidence>
<reference evidence="2 3" key="1">
    <citation type="submission" date="2017-05" db="EMBL/GenBank/DDBJ databases">
        <title>Biotechnological potential of actinobacteria isolated from South African environments.</title>
        <authorList>
            <person name="Le Roes-Hill M."/>
            <person name="Prins A."/>
            <person name="Durrell K.A."/>
        </authorList>
    </citation>
    <scope>NUCLEOTIDE SEQUENCE [LARGE SCALE GENOMIC DNA]</scope>
    <source>
        <strain evidence="2">M26</strain>
    </source>
</reference>
<dbReference type="Pfam" id="PF13730">
    <property type="entry name" value="HTH_36"/>
    <property type="match status" value="1"/>
</dbReference>
<feature type="region of interest" description="Disordered" evidence="1">
    <location>
        <begin position="105"/>
        <end position="182"/>
    </location>
</feature>
<dbReference type="AlphaFoldDB" id="A0A243RXZ0"/>
<dbReference type="Proteomes" id="UP000194761">
    <property type="component" value="Unassembled WGS sequence"/>
</dbReference>
<proteinExistence type="predicted"/>
<evidence type="ECO:0000313" key="2">
    <source>
        <dbReference type="EMBL" id="OUD00088.1"/>
    </source>
</evidence>
<gene>
    <name evidence="2" type="ORF">CA984_00140</name>
</gene>
<sequence length="294" mass="30217">MSIAVMNWVWQHSPTSGNQRLVLLALADACSRDDGGGCWPAVATVARKANITPRSVRRVIAELVAAGHLIVNRGAGPRGTNGYSLVLQKPVRNELEPVYESVETVDNSFDPGQDVTPDDLSGLTPATARGDTGVRGGVTQVSSDPPKNHQEPPPPPRPLAAAAPVSGRGPGGGGDPGQENPEPVRRFVAALGPAWPLSPAQVRRLAPAVLAALADGWTPAGLAEHVGANATGVRNAYAVLTSRLAELPEPLVSGPRAGPADRTLAEALAAGCPHGAAHPSLCALCRRGRTPATS</sequence>
<keyword evidence="3" id="KW-1185">Reference proteome</keyword>
<evidence type="ECO:0000313" key="3">
    <source>
        <dbReference type="Proteomes" id="UP000194761"/>
    </source>
</evidence>
<dbReference type="RefSeq" id="WP_086566406.1">
    <property type="nucleotide sequence ID" value="NZ_NGFP01000001.1"/>
</dbReference>
<dbReference type="EMBL" id="NGFP01000001">
    <property type="protein sequence ID" value="OUD00088.1"/>
    <property type="molecule type" value="Genomic_DNA"/>
</dbReference>
<organism evidence="2 3">
    <name type="scientific">Streptosporangium minutum</name>
    <dbReference type="NCBI Taxonomy" id="569862"/>
    <lineage>
        <taxon>Bacteria</taxon>
        <taxon>Bacillati</taxon>
        <taxon>Actinomycetota</taxon>
        <taxon>Actinomycetes</taxon>
        <taxon>Streptosporangiales</taxon>
        <taxon>Streptosporangiaceae</taxon>
        <taxon>Streptosporangium</taxon>
    </lineage>
</organism>
<evidence type="ECO:0008006" key="4">
    <source>
        <dbReference type="Google" id="ProtNLM"/>
    </source>
</evidence>